<evidence type="ECO:0000256" key="6">
    <source>
        <dbReference type="SAM" id="Phobius"/>
    </source>
</evidence>
<feature type="transmembrane region" description="Helical" evidence="6">
    <location>
        <begin position="189"/>
        <end position="210"/>
    </location>
</feature>
<keyword evidence="8" id="KW-1185">Reference proteome</keyword>
<dbReference type="Pfam" id="PF09678">
    <property type="entry name" value="Caa3_CtaG"/>
    <property type="match status" value="1"/>
</dbReference>
<keyword evidence="5 6" id="KW-0472">Membrane</keyword>
<keyword evidence="3 6" id="KW-0812">Transmembrane</keyword>
<comment type="subcellular location">
    <subcellularLocation>
        <location evidence="1">Cell membrane</location>
        <topology evidence="1">Multi-pass membrane protein</topology>
    </subcellularLocation>
</comment>
<evidence type="ECO:0000313" key="7">
    <source>
        <dbReference type="EMBL" id="GAA3946354.1"/>
    </source>
</evidence>
<sequence length="226" mass="25205">MNIWRVLSLLFGLTMLAIALAPPLAQFAHNDFRGHMLQHLLLGMLAPLGLVFAAPVTLLLGALSASRARSIVIVLQSRPVHFVSHPVTALLLNVGGMYLLYLTPLYAATLDNHWLHALVHIHFILAGCLFTWAIAGPDPGPSRPSLYYRLVILFISMASHATLAKLMYAYGWPLDTPHDLTEIQAGAQLMYYGGDLAELLLLIALFCAWYRAHRHDGRRRERLLLR</sequence>
<dbReference type="InterPro" id="IPR019108">
    <property type="entry name" value="Caa3_assmbl_CtaG-rel"/>
</dbReference>
<evidence type="ECO:0000256" key="2">
    <source>
        <dbReference type="ARBA" id="ARBA00022475"/>
    </source>
</evidence>
<name>A0ABP7NIP2_9GAMM</name>
<evidence type="ECO:0000256" key="5">
    <source>
        <dbReference type="ARBA" id="ARBA00023136"/>
    </source>
</evidence>
<feature type="transmembrane region" description="Helical" evidence="6">
    <location>
        <begin position="37"/>
        <end position="61"/>
    </location>
</feature>
<evidence type="ECO:0000256" key="3">
    <source>
        <dbReference type="ARBA" id="ARBA00022692"/>
    </source>
</evidence>
<feature type="transmembrane region" description="Helical" evidence="6">
    <location>
        <begin position="82"/>
        <end position="101"/>
    </location>
</feature>
<proteinExistence type="predicted"/>
<keyword evidence="4 6" id="KW-1133">Transmembrane helix</keyword>
<dbReference type="Proteomes" id="UP001501337">
    <property type="component" value="Unassembled WGS sequence"/>
</dbReference>
<gene>
    <name evidence="7" type="ORF">GCM10022278_01910</name>
</gene>
<feature type="transmembrane region" description="Helical" evidence="6">
    <location>
        <begin position="146"/>
        <end position="169"/>
    </location>
</feature>
<accession>A0ABP7NIP2</accession>
<evidence type="ECO:0000256" key="1">
    <source>
        <dbReference type="ARBA" id="ARBA00004651"/>
    </source>
</evidence>
<organism evidence="7 8">
    <name type="scientific">Allohahella marinimesophila</name>
    <dbReference type="NCBI Taxonomy" id="1054972"/>
    <lineage>
        <taxon>Bacteria</taxon>
        <taxon>Pseudomonadati</taxon>
        <taxon>Pseudomonadota</taxon>
        <taxon>Gammaproteobacteria</taxon>
        <taxon>Oceanospirillales</taxon>
        <taxon>Hahellaceae</taxon>
        <taxon>Allohahella</taxon>
    </lineage>
</organism>
<evidence type="ECO:0000313" key="8">
    <source>
        <dbReference type="Proteomes" id="UP001501337"/>
    </source>
</evidence>
<feature type="transmembrane region" description="Helical" evidence="6">
    <location>
        <begin position="113"/>
        <end position="134"/>
    </location>
</feature>
<dbReference type="EMBL" id="BAABBO010000001">
    <property type="protein sequence ID" value="GAA3946354.1"/>
    <property type="molecule type" value="Genomic_DNA"/>
</dbReference>
<protein>
    <submittedName>
        <fullName evidence="7">Cytochrome c oxidase assembly protein</fullName>
    </submittedName>
</protein>
<evidence type="ECO:0000256" key="4">
    <source>
        <dbReference type="ARBA" id="ARBA00022989"/>
    </source>
</evidence>
<reference evidence="8" key="1">
    <citation type="journal article" date="2019" name="Int. J. Syst. Evol. Microbiol.">
        <title>The Global Catalogue of Microorganisms (GCM) 10K type strain sequencing project: providing services to taxonomists for standard genome sequencing and annotation.</title>
        <authorList>
            <consortium name="The Broad Institute Genomics Platform"/>
            <consortium name="The Broad Institute Genome Sequencing Center for Infectious Disease"/>
            <person name="Wu L."/>
            <person name="Ma J."/>
        </authorList>
    </citation>
    <scope>NUCLEOTIDE SEQUENCE [LARGE SCALE GENOMIC DNA]</scope>
    <source>
        <strain evidence="8">JCM 17555</strain>
    </source>
</reference>
<comment type="caution">
    <text evidence="7">The sequence shown here is derived from an EMBL/GenBank/DDBJ whole genome shotgun (WGS) entry which is preliminary data.</text>
</comment>
<dbReference type="RefSeq" id="WP_344802356.1">
    <property type="nucleotide sequence ID" value="NZ_BAABBO010000001.1"/>
</dbReference>
<keyword evidence="2" id="KW-1003">Cell membrane</keyword>